<dbReference type="AlphaFoldDB" id="A0A8H4A395"/>
<gene>
    <name evidence="2" type="ORF">F8M41_010486</name>
</gene>
<proteinExistence type="predicted"/>
<accession>A0A8H4A395</accession>
<protein>
    <submittedName>
        <fullName evidence="2">Uncharacterized protein</fullName>
    </submittedName>
</protein>
<evidence type="ECO:0000313" key="2">
    <source>
        <dbReference type="EMBL" id="KAF0392719.1"/>
    </source>
</evidence>
<dbReference type="Proteomes" id="UP000439903">
    <property type="component" value="Unassembled WGS sequence"/>
</dbReference>
<feature type="region of interest" description="Disordered" evidence="1">
    <location>
        <begin position="1"/>
        <end position="67"/>
    </location>
</feature>
<sequence>MNVTYLSGERKKTEGAYLSGERKKMEDSDEKDRRKPLNANKFDESLADSNESMKTGPHDPMGLDVNEDEDTGVECVVDEGNERKSFIYHQTSVDMGDDEAFVAGHCYQKEFEWKSKCTGVRDCNVKNTDGINNVGCYYH</sequence>
<feature type="compositionally biased region" description="Basic and acidic residues" evidence="1">
    <location>
        <begin position="8"/>
        <end position="35"/>
    </location>
</feature>
<comment type="caution">
    <text evidence="2">The sequence shown here is derived from an EMBL/GenBank/DDBJ whole genome shotgun (WGS) entry which is preliminary data.</text>
</comment>
<name>A0A8H4A395_GIGMA</name>
<organism evidence="2 3">
    <name type="scientific">Gigaspora margarita</name>
    <dbReference type="NCBI Taxonomy" id="4874"/>
    <lineage>
        <taxon>Eukaryota</taxon>
        <taxon>Fungi</taxon>
        <taxon>Fungi incertae sedis</taxon>
        <taxon>Mucoromycota</taxon>
        <taxon>Glomeromycotina</taxon>
        <taxon>Glomeromycetes</taxon>
        <taxon>Diversisporales</taxon>
        <taxon>Gigasporaceae</taxon>
        <taxon>Gigaspora</taxon>
    </lineage>
</organism>
<evidence type="ECO:0000256" key="1">
    <source>
        <dbReference type="SAM" id="MobiDB-lite"/>
    </source>
</evidence>
<keyword evidence="3" id="KW-1185">Reference proteome</keyword>
<dbReference type="EMBL" id="WTPW01002183">
    <property type="protein sequence ID" value="KAF0392719.1"/>
    <property type="molecule type" value="Genomic_DNA"/>
</dbReference>
<evidence type="ECO:0000313" key="3">
    <source>
        <dbReference type="Proteomes" id="UP000439903"/>
    </source>
</evidence>
<reference evidence="2 3" key="1">
    <citation type="journal article" date="2019" name="Environ. Microbiol.">
        <title>At the nexus of three kingdoms: the genome of the mycorrhizal fungus Gigaspora margarita provides insights into plant, endobacterial and fungal interactions.</title>
        <authorList>
            <person name="Venice F."/>
            <person name="Ghignone S."/>
            <person name="Salvioli di Fossalunga A."/>
            <person name="Amselem J."/>
            <person name="Novero M."/>
            <person name="Xianan X."/>
            <person name="Sedzielewska Toro K."/>
            <person name="Morin E."/>
            <person name="Lipzen A."/>
            <person name="Grigoriev I.V."/>
            <person name="Henrissat B."/>
            <person name="Martin F.M."/>
            <person name="Bonfante P."/>
        </authorList>
    </citation>
    <scope>NUCLEOTIDE SEQUENCE [LARGE SCALE GENOMIC DNA]</scope>
    <source>
        <strain evidence="2 3">BEG34</strain>
    </source>
</reference>